<evidence type="ECO:0000313" key="3">
    <source>
        <dbReference type="WBParaSite" id="TCNE_0000484801-mRNA-1"/>
    </source>
</evidence>
<gene>
    <name evidence="1" type="ORF">TCNE_LOCUS4848</name>
</gene>
<proteinExistence type="predicted"/>
<name>A0A183U8M8_TOXCA</name>
<dbReference type="EMBL" id="UYWY01009481">
    <property type="protein sequence ID" value="VDM32792.1"/>
    <property type="molecule type" value="Genomic_DNA"/>
</dbReference>
<evidence type="ECO:0000313" key="2">
    <source>
        <dbReference type="Proteomes" id="UP000050794"/>
    </source>
</evidence>
<evidence type="ECO:0000313" key="1">
    <source>
        <dbReference type="EMBL" id="VDM32792.1"/>
    </source>
</evidence>
<organism evidence="2 3">
    <name type="scientific">Toxocara canis</name>
    <name type="common">Canine roundworm</name>
    <dbReference type="NCBI Taxonomy" id="6265"/>
    <lineage>
        <taxon>Eukaryota</taxon>
        <taxon>Metazoa</taxon>
        <taxon>Ecdysozoa</taxon>
        <taxon>Nematoda</taxon>
        <taxon>Chromadorea</taxon>
        <taxon>Rhabditida</taxon>
        <taxon>Spirurina</taxon>
        <taxon>Ascaridomorpha</taxon>
        <taxon>Ascaridoidea</taxon>
        <taxon>Toxocaridae</taxon>
        <taxon>Toxocara</taxon>
    </lineage>
</organism>
<dbReference type="AlphaFoldDB" id="A0A183U8M8"/>
<sequence>MKRYFDIPCADPTELSFIYDWSVQIFQQLNGFNVFGDTETFCTNFRCASHEWFVAYNTDCNDHCRMAHLYRTNFGASTSPRTHLYLEHTRVMASSISPKKCKFSFRVIDGSQSFQGC</sequence>
<accession>A0A183U8M8</accession>
<reference evidence="1 2" key="2">
    <citation type="submission" date="2018-11" db="EMBL/GenBank/DDBJ databases">
        <authorList>
            <consortium name="Pathogen Informatics"/>
        </authorList>
    </citation>
    <scope>NUCLEOTIDE SEQUENCE [LARGE SCALE GENOMIC DNA]</scope>
</reference>
<dbReference type="WBParaSite" id="TCNE_0000484801-mRNA-1">
    <property type="protein sequence ID" value="TCNE_0000484801-mRNA-1"/>
    <property type="gene ID" value="TCNE_0000484801"/>
</dbReference>
<keyword evidence="2" id="KW-1185">Reference proteome</keyword>
<dbReference type="Proteomes" id="UP000050794">
    <property type="component" value="Unassembled WGS sequence"/>
</dbReference>
<protein>
    <submittedName>
        <fullName evidence="3">ZP domain-containing protein</fullName>
    </submittedName>
</protein>
<reference evidence="3" key="1">
    <citation type="submission" date="2016-06" db="UniProtKB">
        <authorList>
            <consortium name="WormBaseParasite"/>
        </authorList>
    </citation>
    <scope>IDENTIFICATION</scope>
</reference>